<evidence type="ECO:0000313" key="1">
    <source>
        <dbReference type="EMBL" id="KKK70424.1"/>
    </source>
</evidence>
<sequence>MDEKTIRLSVPIDREVNAELSALLPYGVKAQVIRSLVTVFIDAQKRYGESRWIAEDLIKGRCELVVQNLNIPGKGL</sequence>
<reference evidence="1" key="1">
    <citation type="journal article" date="2015" name="Nature">
        <title>Complex archaea that bridge the gap between prokaryotes and eukaryotes.</title>
        <authorList>
            <person name="Spang A."/>
            <person name="Saw J.H."/>
            <person name="Jorgensen S.L."/>
            <person name="Zaremba-Niedzwiedzka K."/>
            <person name="Martijn J."/>
            <person name="Lind A.E."/>
            <person name="van Eijk R."/>
            <person name="Schleper C."/>
            <person name="Guy L."/>
            <person name="Ettema T.J."/>
        </authorList>
    </citation>
    <scope>NUCLEOTIDE SEQUENCE</scope>
</reference>
<dbReference type="EMBL" id="LAZR01058197">
    <property type="protein sequence ID" value="KKK70424.1"/>
    <property type="molecule type" value="Genomic_DNA"/>
</dbReference>
<protein>
    <recommendedName>
        <fullName evidence="2">CopG-like ribbon-helix-helix domain-containing protein</fullName>
    </recommendedName>
</protein>
<dbReference type="AlphaFoldDB" id="A0A0F8ZVH4"/>
<organism evidence="1">
    <name type="scientific">marine sediment metagenome</name>
    <dbReference type="NCBI Taxonomy" id="412755"/>
    <lineage>
        <taxon>unclassified sequences</taxon>
        <taxon>metagenomes</taxon>
        <taxon>ecological metagenomes</taxon>
    </lineage>
</organism>
<proteinExistence type="predicted"/>
<evidence type="ECO:0008006" key="2">
    <source>
        <dbReference type="Google" id="ProtNLM"/>
    </source>
</evidence>
<gene>
    <name evidence="1" type="ORF">LCGC14_2924110</name>
</gene>
<accession>A0A0F8ZVH4</accession>
<name>A0A0F8ZVH4_9ZZZZ</name>
<comment type="caution">
    <text evidence="1">The sequence shown here is derived from an EMBL/GenBank/DDBJ whole genome shotgun (WGS) entry which is preliminary data.</text>
</comment>